<evidence type="ECO:0000256" key="1">
    <source>
        <dbReference type="ARBA" id="ARBA00004442"/>
    </source>
</evidence>
<keyword evidence="10" id="KW-1185">Reference proteome</keyword>
<dbReference type="InterPro" id="IPR003423">
    <property type="entry name" value="OMP_efflux"/>
</dbReference>
<dbReference type="AlphaFoldDB" id="A0A1G9Q2B3"/>
<feature type="signal peptide" evidence="8">
    <location>
        <begin position="1"/>
        <end position="21"/>
    </location>
</feature>
<organism evidence="9 10">
    <name type="scientific">Siphonobacter aquaeclarae</name>
    <dbReference type="NCBI Taxonomy" id="563176"/>
    <lineage>
        <taxon>Bacteria</taxon>
        <taxon>Pseudomonadati</taxon>
        <taxon>Bacteroidota</taxon>
        <taxon>Cytophagia</taxon>
        <taxon>Cytophagales</taxon>
        <taxon>Cytophagaceae</taxon>
        <taxon>Siphonobacter</taxon>
    </lineage>
</organism>
<feature type="chain" id="PRO_5011495657" evidence="8">
    <location>
        <begin position="22"/>
        <end position="469"/>
    </location>
</feature>
<dbReference type="STRING" id="563176.SAMN04488090_2411"/>
<dbReference type="GO" id="GO:0015562">
    <property type="term" value="F:efflux transmembrane transporter activity"/>
    <property type="evidence" value="ECO:0007669"/>
    <property type="project" value="InterPro"/>
</dbReference>
<keyword evidence="3" id="KW-0813">Transport</keyword>
<keyword evidence="5" id="KW-0812">Transmembrane</keyword>
<keyword evidence="4" id="KW-1134">Transmembrane beta strand</keyword>
<dbReference type="Proteomes" id="UP000198901">
    <property type="component" value="Unassembled WGS sequence"/>
</dbReference>
<dbReference type="Pfam" id="PF02321">
    <property type="entry name" value="OEP"/>
    <property type="match status" value="2"/>
</dbReference>
<dbReference type="PANTHER" id="PTHR30026">
    <property type="entry name" value="OUTER MEMBRANE PROTEIN TOLC"/>
    <property type="match status" value="1"/>
</dbReference>
<comment type="similarity">
    <text evidence="2">Belongs to the outer membrane factor (OMF) (TC 1.B.17) family.</text>
</comment>
<evidence type="ECO:0000256" key="6">
    <source>
        <dbReference type="ARBA" id="ARBA00023136"/>
    </source>
</evidence>
<dbReference type="RefSeq" id="WP_093202202.1">
    <property type="nucleotide sequence ID" value="NZ_FNGS01000004.1"/>
</dbReference>
<accession>A0A1G9Q2B3</accession>
<keyword evidence="6" id="KW-0472">Membrane</keyword>
<evidence type="ECO:0000313" key="9">
    <source>
        <dbReference type="EMBL" id="SDM04485.1"/>
    </source>
</evidence>
<dbReference type="GO" id="GO:0015288">
    <property type="term" value="F:porin activity"/>
    <property type="evidence" value="ECO:0007669"/>
    <property type="project" value="TreeGrafter"/>
</dbReference>
<evidence type="ECO:0000256" key="4">
    <source>
        <dbReference type="ARBA" id="ARBA00022452"/>
    </source>
</evidence>
<dbReference type="InterPro" id="IPR051906">
    <property type="entry name" value="TolC-like"/>
</dbReference>
<dbReference type="OrthoDB" id="581172at2"/>
<dbReference type="GO" id="GO:1990281">
    <property type="term" value="C:efflux pump complex"/>
    <property type="evidence" value="ECO:0007669"/>
    <property type="project" value="TreeGrafter"/>
</dbReference>
<dbReference type="SUPFAM" id="SSF56954">
    <property type="entry name" value="Outer membrane efflux proteins (OEP)"/>
    <property type="match status" value="1"/>
</dbReference>
<gene>
    <name evidence="9" type="ORF">SAMN04488090_2411</name>
</gene>
<proteinExistence type="inferred from homology"/>
<evidence type="ECO:0000256" key="7">
    <source>
        <dbReference type="ARBA" id="ARBA00023237"/>
    </source>
</evidence>
<evidence type="ECO:0000256" key="5">
    <source>
        <dbReference type="ARBA" id="ARBA00022692"/>
    </source>
</evidence>
<keyword evidence="7" id="KW-0998">Cell outer membrane</keyword>
<evidence type="ECO:0000256" key="3">
    <source>
        <dbReference type="ARBA" id="ARBA00022448"/>
    </source>
</evidence>
<evidence type="ECO:0000256" key="2">
    <source>
        <dbReference type="ARBA" id="ARBA00007613"/>
    </source>
</evidence>
<protein>
    <submittedName>
        <fullName evidence="9">Outer membrane protein TolC</fullName>
    </submittedName>
</protein>
<evidence type="ECO:0000313" key="10">
    <source>
        <dbReference type="Proteomes" id="UP000198901"/>
    </source>
</evidence>
<dbReference type="Gene3D" id="1.20.1600.10">
    <property type="entry name" value="Outer membrane efflux proteins (OEP)"/>
    <property type="match status" value="1"/>
</dbReference>
<comment type="subcellular location">
    <subcellularLocation>
        <location evidence="1">Cell outer membrane</location>
    </subcellularLocation>
</comment>
<evidence type="ECO:0000256" key="8">
    <source>
        <dbReference type="SAM" id="SignalP"/>
    </source>
</evidence>
<sequence length="469" mass="53841">MTRFCLCFLLFWGMMAGIARGQDSVRIFTYADYADLILKHHPVVRQAQLLPADARAELMQARGMFDPKLSSDFSRKEYKDNEYYNNWENTLKIPTWTGIDLKAGFDRNTGKYVNPQYQTPDAGLVYAGLSVPLAQGLIIDARRATVRQALLLQDMAEADRRKAVNKVMYDAAKTYWDWYFSFQQFRYTQEGLQLAETRYRAVKERVDIGDLAAIDSVQAKITVQERQAAFQAALVDWQNARLGLSNNLWNEQGNPVELPENAIPGGITLPEPTDGQLQALLVRAEDQHPELLKFGYKLKQLEIERKLRQNQLLPTLNVDYNFIREPVAIGKTYDAGWWLTNNYKVGAEFSFPLFLRKERGKLQQVRIKQNMTQLDQQQTRRDIGTTVRQVFNEARALQQQGEFQRQATENQALLVRAEQQKFDIGESTLFLVNTQESKLIEMRIKTESLRAKFAKAWANSLYAAGGTTP</sequence>
<dbReference type="GO" id="GO:0009279">
    <property type="term" value="C:cell outer membrane"/>
    <property type="evidence" value="ECO:0007669"/>
    <property type="project" value="UniProtKB-SubCell"/>
</dbReference>
<dbReference type="EMBL" id="FNGS01000004">
    <property type="protein sequence ID" value="SDM04485.1"/>
    <property type="molecule type" value="Genomic_DNA"/>
</dbReference>
<name>A0A1G9Q2B3_9BACT</name>
<keyword evidence="8" id="KW-0732">Signal</keyword>
<dbReference type="PANTHER" id="PTHR30026:SF20">
    <property type="entry name" value="OUTER MEMBRANE PROTEIN TOLC"/>
    <property type="match status" value="1"/>
</dbReference>
<reference evidence="9 10" key="1">
    <citation type="submission" date="2016-10" db="EMBL/GenBank/DDBJ databases">
        <authorList>
            <person name="de Groot N.N."/>
        </authorList>
    </citation>
    <scope>NUCLEOTIDE SEQUENCE [LARGE SCALE GENOMIC DNA]</scope>
    <source>
        <strain evidence="9 10">DSM 21668</strain>
    </source>
</reference>